<dbReference type="InterPro" id="IPR052732">
    <property type="entry name" value="Cell-binding_unc_protein"/>
</dbReference>
<proteinExistence type="predicted"/>
<dbReference type="Pfam" id="PF13671">
    <property type="entry name" value="AAA_33"/>
    <property type="match status" value="1"/>
</dbReference>
<sequence length="527" mass="57809">MPDAARKTEDVVRGLSDPAAYDPRPASVRVRRTHGSFVFLTGQWAFKMKRPVKYPFFDFSTLEKRREALARELRLNRRLAPDVYLDVLPVLEEGGRLRVGRAGEEAGAAEFLLRMAELPPEGFLPARLERGEPGEPLLERAAEAVAGFHLRAERGGEIARHGAPEAVKNLLLGNLGECASLPPSQRPGEKVTADCRASLERLLGELDEVLGRRAGEGFVRDVHGDLRMEHVVFKDGKVVVFDCLDFRDDFRCMDVIHEAAALVMELRLAGRRAEARAFLRAYLDRTGDDAGLPLLPLYFLHRALVRAKVEGLLAASEDAPPAEREGAGERSRALFRLAGEAAARERRPRLVLVGGLMATGKSALARGLARASGMAAHHSDPVRKELAGLAPTAPAREAWGRGLYAEGMSGRVYAELLARARRDLEGGRGAVVDASFARRAGRASFARLAEEAGARLHWIACECPWEERRGRLARREARGGSASDGRIEIMAAQEAAFEPWEEERVFVDTSGPPEASLRAALRATYFP</sequence>
<dbReference type="EMBL" id="JACPUR010000013">
    <property type="protein sequence ID" value="MBI3126770.1"/>
    <property type="molecule type" value="Genomic_DNA"/>
</dbReference>
<dbReference type="Proteomes" id="UP000782312">
    <property type="component" value="Unassembled WGS sequence"/>
</dbReference>
<dbReference type="SUPFAM" id="SSF52540">
    <property type="entry name" value="P-loop containing nucleoside triphosphate hydrolases"/>
    <property type="match status" value="1"/>
</dbReference>
<protein>
    <submittedName>
        <fullName evidence="1">AAA family ATPase</fullName>
    </submittedName>
</protein>
<evidence type="ECO:0000313" key="2">
    <source>
        <dbReference type="Proteomes" id="UP000782312"/>
    </source>
</evidence>
<comment type="caution">
    <text evidence="1">The sequence shown here is derived from an EMBL/GenBank/DDBJ whole genome shotgun (WGS) entry which is preliminary data.</text>
</comment>
<evidence type="ECO:0000313" key="1">
    <source>
        <dbReference type="EMBL" id="MBI3126770.1"/>
    </source>
</evidence>
<gene>
    <name evidence="1" type="ORF">HYZ11_04110</name>
</gene>
<dbReference type="PANTHER" id="PTHR43883">
    <property type="entry name" value="SLR0207 PROTEIN"/>
    <property type="match status" value="1"/>
</dbReference>
<dbReference type="Gene3D" id="3.40.50.300">
    <property type="entry name" value="P-loop containing nucleotide triphosphate hydrolases"/>
    <property type="match status" value="1"/>
</dbReference>
<dbReference type="InterPro" id="IPR027417">
    <property type="entry name" value="P-loop_NTPase"/>
</dbReference>
<dbReference type="AlphaFoldDB" id="A0A932HYQ3"/>
<reference evidence="1" key="1">
    <citation type="submission" date="2020-07" db="EMBL/GenBank/DDBJ databases">
        <title>Huge and variable diversity of episymbiotic CPR bacteria and DPANN archaea in groundwater ecosystems.</title>
        <authorList>
            <person name="He C.Y."/>
            <person name="Keren R."/>
            <person name="Whittaker M."/>
            <person name="Farag I.F."/>
            <person name="Doudna J."/>
            <person name="Cate J.H.D."/>
            <person name="Banfield J.F."/>
        </authorList>
    </citation>
    <scope>NUCLEOTIDE SEQUENCE</scope>
    <source>
        <strain evidence="1">NC_groundwater_763_Ag_S-0.2um_68_21</strain>
    </source>
</reference>
<dbReference type="InterPro" id="IPR011009">
    <property type="entry name" value="Kinase-like_dom_sf"/>
</dbReference>
<dbReference type="SUPFAM" id="SSF56112">
    <property type="entry name" value="Protein kinase-like (PK-like)"/>
    <property type="match status" value="1"/>
</dbReference>
<dbReference type="PANTHER" id="PTHR43883:SF1">
    <property type="entry name" value="GLUCONOKINASE"/>
    <property type="match status" value="1"/>
</dbReference>
<name>A0A932HYQ3_UNCTE</name>
<accession>A0A932HYQ3</accession>
<organism evidence="1 2">
    <name type="scientific">Tectimicrobiota bacterium</name>
    <dbReference type="NCBI Taxonomy" id="2528274"/>
    <lineage>
        <taxon>Bacteria</taxon>
        <taxon>Pseudomonadati</taxon>
        <taxon>Nitrospinota/Tectimicrobiota group</taxon>
        <taxon>Candidatus Tectimicrobiota</taxon>
    </lineage>
</organism>